<gene>
    <name evidence="1" type="ORF">Q605_AUC01056G0002</name>
</gene>
<dbReference type="Proteomes" id="UP000018852">
    <property type="component" value="Unassembled WGS sequence"/>
</dbReference>
<evidence type="ECO:0000313" key="2">
    <source>
        <dbReference type="Proteomes" id="UP000018852"/>
    </source>
</evidence>
<dbReference type="EMBL" id="AZLV01001056">
    <property type="protein sequence ID" value="ETJ01748.1"/>
    <property type="molecule type" value="Genomic_DNA"/>
</dbReference>
<feature type="non-terminal residue" evidence="1">
    <location>
        <position position="1"/>
    </location>
</feature>
<accession>W1V6X4</accession>
<dbReference type="AlphaFoldDB" id="W1V6X4"/>
<proteinExistence type="predicted"/>
<reference evidence="1 2" key="1">
    <citation type="submission" date="2013-12" db="EMBL/GenBank/DDBJ databases">
        <title>A Varibaculum cambriense genome reconstructed from a premature infant gut community with otherwise low bacterial novelty that shifts toward anaerobic metabolism during the third week of life.</title>
        <authorList>
            <person name="Brown C.T."/>
            <person name="Sharon I."/>
            <person name="Thomas B.C."/>
            <person name="Castelle C.J."/>
            <person name="Morowitz M.J."/>
            <person name="Banfield J.F."/>
        </authorList>
    </citation>
    <scope>NUCLEOTIDE SEQUENCE [LARGE SCALE GENOMIC DNA]</scope>
    <source>
        <strain evidence="2">DORA_12</strain>
    </source>
</reference>
<sequence>HLDACGGADLPVPAHGVTHTLADLLAEQAG</sequence>
<evidence type="ECO:0000313" key="1">
    <source>
        <dbReference type="EMBL" id="ETJ01748.1"/>
    </source>
</evidence>
<name>W1V6X4_9ACTO</name>
<comment type="caution">
    <text evidence="1">The sequence shown here is derived from an EMBL/GenBank/DDBJ whole genome shotgun (WGS) entry which is preliminary data.</text>
</comment>
<protein>
    <submittedName>
        <fullName evidence="1">Uncharacterized protein</fullName>
    </submittedName>
</protein>
<organism evidence="1 2">
    <name type="scientific">Actinomyces urogenitalis DORA_12</name>
    <dbReference type="NCBI Taxonomy" id="1403939"/>
    <lineage>
        <taxon>Bacteria</taxon>
        <taxon>Bacillati</taxon>
        <taxon>Actinomycetota</taxon>
        <taxon>Actinomycetes</taxon>
        <taxon>Actinomycetales</taxon>
        <taxon>Actinomycetaceae</taxon>
        <taxon>Actinomyces</taxon>
    </lineage>
</organism>